<organism evidence="1 2">
    <name type="scientific">Gordonia aichiensis NBRC 108223</name>
    <dbReference type="NCBI Taxonomy" id="1220583"/>
    <lineage>
        <taxon>Bacteria</taxon>
        <taxon>Bacillati</taxon>
        <taxon>Actinomycetota</taxon>
        <taxon>Actinomycetes</taxon>
        <taxon>Mycobacteriales</taxon>
        <taxon>Gordoniaceae</taxon>
        <taxon>Gordonia</taxon>
    </lineage>
</organism>
<dbReference type="EMBL" id="BANR01000024">
    <property type="protein sequence ID" value="GAC50389.1"/>
    <property type="molecule type" value="Genomic_DNA"/>
</dbReference>
<dbReference type="Proteomes" id="UP000010988">
    <property type="component" value="Unassembled WGS sequence"/>
</dbReference>
<sequence>MANTLGKYQSGEGCAEAQLSHPTSKRSGDSFAHGFFECRVIVALFTGYLHQRPGQGAECTITALRRDPVHYWIL</sequence>
<name>L7KP40_9ACTN</name>
<accession>L7KP40</accession>
<evidence type="ECO:0000313" key="2">
    <source>
        <dbReference type="Proteomes" id="UP000010988"/>
    </source>
</evidence>
<evidence type="ECO:0000313" key="1">
    <source>
        <dbReference type="EMBL" id="GAC50389.1"/>
    </source>
</evidence>
<comment type="caution">
    <text evidence="1">The sequence shown here is derived from an EMBL/GenBank/DDBJ whole genome shotgun (WGS) entry which is preliminary data.</text>
</comment>
<dbReference type="RefSeq" id="WP_005178102.1">
    <property type="nucleotide sequence ID" value="NZ_BANR01000024.1"/>
</dbReference>
<proteinExistence type="predicted"/>
<dbReference type="AlphaFoldDB" id="L7KP40"/>
<reference evidence="1 2" key="1">
    <citation type="submission" date="2012-12" db="EMBL/GenBank/DDBJ databases">
        <title>Whole genome shotgun sequence of Gordonia aichiensis NBRC 108223.</title>
        <authorList>
            <person name="Isaki-Nakamura S."/>
            <person name="Hosoyama A."/>
            <person name="Tsuchikane K."/>
            <person name="Ando Y."/>
            <person name="Baba S."/>
            <person name="Ohji S."/>
            <person name="Hamada M."/>
            <person name="Tamura T."/>
            <person name="Yamazoe A."/>
            <person name="Yamazaki S."/>
            <person name="Fujita N."/>
        </authorList>
    </citation>
    <scope>NUCLEOTIDE SEQUENCE [LARGE SCALE GENOMIC DNA]</scope>
    <source>
        <strain evidence="1 2">NBRC 108223</strain>
    </source>
</reference>
<keyword evidence="2" id="KW-1185">Reference proteome</keyword>
<protein>
    <submittedName>
        <fullName evidence="1">Uncharacterized protein</fullName>
    </submittedName>
</protein>
<gene>
    <name evidence="1" type="ORF">GOACH_24_00100</name>
</gene>